<dbReference type="PANTHER" id="PTHR45772">
    <property type="entry name" value="CONSERVED COMPONENT OF ABC TRANSPORTER FOR NATURAL AMINO ACIDS-RELATED"/>
    <property type="match status" value="1"/>
</dbReference>
<feature type="compositionally biased region" description="Basic and acidic residues" evidence="4">
    <location>
        <begin position="447"/>
        <end position="466"/>
    </location>
</feature>
<feature type="compositionally biased region" description="Acidic residues" evidence="4">
    <location>
        <begin position="424"/>
        <end position="442"/>
    </location>
</feature>
<comment type="caution">
    <text evidence="6">The sequence shown here is derived from an EMBL/GenBank/DDBJ whole genome shotgun (WGS) entry which is preliminary data.</text>
</comment>
<organism evidence="6 7">
    <name type="scientific">Catenulispora pinistramenti</name>
    <dbReference type="NCBI Taxonomy" id="2705254"/>
    <lineage>
        <taxon>Bacteria</taxon>
        <taxon>Bacillati</taxon>
        <taxon>Actinomycetota</taxon>
        <taxon>Actinomycetes</taxon>
        <taxon>Catenulisporales</taxon>
        <taxon>Catenulisporaceae</taxon>
        <taxon>Catenulispora</taxon>
    </lineage>
</organism>
<evidence type="ECO:0000256" key="2">
    <source>
        <dbReference type="ARBA" id="ARBA00022741"/>
    </source>
</evidence>
<evidence type="ECO:0000313" key="6">
    <source>
        <dbReference type="EMBL" id="MBS2549188.1"/>
    </source>
</evidence>
<sequence length="466" mass="46996">MRADGITLRFGGLTSLDGVGLTLNRGEILAVIGPNGAGKTSLFNSLTGVYLPQEGTIEFLPAGGAVVPLVHNNVLGRRVSRKPHLVNRAGISRTFQNIRLFNALTVLENVQIAAETRSASGPIGVMLGLPHNRRNEREARRHSREMLDFVGLSGKEQNIAGSLSYGDQRRLEIARAMASNPKVLLLDEPAAGTNPSEKLGLAQLITRINTELGISILLIEHDMRLVMSVAHRITVLNFGKVIASGAPAEVQQNPAVIEAYLGSDAAEEAAEAAAAADAAAGDGAGTEASAAELPASDLGDGDAKADVVPDAAEASTADAEVAGAAEAGADAPASDAAEASAAEVSTAEAEASAAESGESESAAESGAVESAAESGAAESAAESGTEASAAESSATSAESAQLSEAESAAESSATSAESAQLAEAEAEPDADADADAEPDAESSAEPPAKRSPSESPARDTTEEGSA</sequence>
<dbReference type="EMBL" id="JAAFYZ010000065">
    <property type="protein sequence ID" value="MBS2549188.1"/>
    <property type="molecule type" value="Genomic_DNA"/>
</dbReference>
<name>A0ABS5KT19_9ACTN</name>
<evidence type="ECO:0000259" key="5">
    <source>
        <dbReference type="PROSITE" id="PS50893"/>
    </source>
</evidence>
<protein>
    <submittedName>
        <fullName evidence="6">ABC transporter ATP-binding protein</fullName>
    </submittedName>
</protein>
<dbReference type="InterPro" id="IPR051120">
    <property type="entry name" value="ABC_AA/LPS_Transport"/>
</dbReference>
<dbReference type="Proteomes" id="UP000730482">
    <property type="component" value="Unassembled WGS sequence"/>
</dbReference>
<accession>A0ABS5KT19</accession>
<dbReference type="InterPro" id="IPR003593">
    <property type="entry name" value="AAA+_ATPase"/>
</dbReference>
<evidence type="ECO:0000256" key="3">
    <source>
        <dbReference type="ARBA" id="ARBA00022840"/>
    </source>
</evidence>
<keyword evidence="2" id="KW-0547">Nucleotide-binding</keyword>
<dbReference type="SUPFAM" id="SSF52540">
    <property type="entry name" value="P-loop containing nucleoside triphosphate hydrolases"/>
    <property type="match status" value="1"/>
</dbReference>
<dbReference type="InterPro" id="IPR027417">
    <property type="entry name" value="P-loop_NTPase"/>
</dbReference>
<keyword evidence="1" id="KW-0813">Transport</keyword>
<reference evidence="6 7" key="1">
    <citation type="submission" date="2020-02" db="EMBL/GenBank/DDBJ databases">
        <title>Acidophilic actinobacteria isolated from forest soil.</title>
        <authorList>
            <person name="Golinska P."/>
        </authorList>
    </citation>
    <scope>NUCLEOTIDE SEQUENCE [LARGE SCALE GENOMIC DNA]</scope>
    <source>
        <strain evidence="6 7">NL8</strain>
    </source>
</reference>
<dbReference type="SMART" id="SM00382">
    <property type="entry name" value="AAA"/>
    <property type="match status" value="1"/>
</dbReference>
<dbReference type="PROSITE" id="PS00211">
    <property type="entry name" value="ABC_TRANSPORTER_1"/>
    <property type="match status" value="1"/>
</dbReference>
<evidence type="ECO:0000313" key="7">
    <source>
        <dbReference type="Proteomes" id="UP000730482"/>
    </source>
</evidence>
<dbReference type="InterPro" id="IPR003439">
    <property type="entry name" value="ABC_transporter-like_ATP-bd"/>
</dbReference>
<gene>
    <name evidence="6" type="ORF">KGQ19_20185</name>
</gene>
<evidence type="ECO:0000256" key="1">
    <source>
        <dbReference type="ARBA" id="ARBA00022448"/>
    </source>
</evidence>
<feature type="region of interest" description="Disordered" evidence="4">
    <location>
        <begin position="285"/>
        <end position="466"/>
    </location>
</feature>
<dbReference type="InterPro" id="IPR032823">
    <property type="entry name" value="BCA_ABC_TP_C"/>
</dbReference>
<dbReference type="PANTHER" id="PTHR45772:SF7">
    <property type="entry name" value="AMINO ACID ABC TRANSPORTER ATP-BINDING PROTEIN"/>
    <property type="match status" value="1"/>
</dbReference>
<dbReference type="GO" id="GO:0005524">
    <property type="term" value="F:ATP binding"/>
    <property type="evidence" value="ECO:0007669"/>
    <property type="project" value="UniProtKB-KW"/>
</dbReference>
<feature type="domain" description="ABC transporter" evidence="5">
    <location>
        <begin position="1"/>
        <end position="263"/>
    </location>
</feature>
<feature type="compositionally biased region" description="Low complexity" evidence="4">
    <location>
        <begin position="311"/>
        <end position="423"/>
    </location>
</feature>
<keyword evidence="3 6" id="KW-0067">ATP-binding</keyword>
<dbReference type="Gene3D" id="3.40.50.300">
    <property type="entry name" value="P-loop containing nucleotide triphosphate hydrolases"/>
    <property type="match status" value="1"/>
</dbReference>
<proteinExistence type="predicted"/>
<dbReference type="InterPro" id="IPR017871">
    <property type="entry name" value="ABC_transporter-like_CS"/>
</dbReference>
<dbReference type="CDD" id="cd03219">
    <property type="entry name" value="ABC_Mj1267_LivG_branched"/>
    <property type="match status" value="1"/>
</dbReference>
<evidence type="ECO:0000256" key="4">
    <source>
        <dbReference type="SAM" id="MobiDB-lite"/>
    </source>
</evidence>
<dbReference type="PROSITE" id="PS50893">
    <property type="entry name" value="ABC_TRANSPORTER_2"/>
    <property type="match status" value="1"/>
</dbReference>
<dbReference type="Pfam" id="PF12399">
    <property type="entry name" value="BCA_ABC_TP_C"/>
    <property type="match status" value="1"/>
</dbReference>
<dbReference type="Pfam" id="PF00005">
    <property type="entry name" value="ABC_tran"/>
    <property type="match status" value="1"/>
</dbReference>
<keyword evidence="7" id="KW-1185">Reference proteome</keyword>